<dbReference type="CDD" id="cd00537">
    <property type="entry name" value="MTHFR"/>
    <property type="match status" value="1"/>
</dbReference>
<dbReference type="InterPro" id="IPR003171">
    <property type="entry name" value="Mehydrof_redctse-like"/>
</dbReference>
<protein>
    <recommendedName>
        <fullName evidence="9">Methylenetetrahydrofolate reductase</fullName>
    </recommendedName>
</protein>
<name>A0ABY5Y126_9BACT</name>
<dbReference type="RefSeq" id="WP_334315089.1">
    <property type="nucleotide sequence ID" value="NZ_CP065938.1"/>
</dbReference>
<dbReference type="Pfam" id="PF02219">
    <property type="entry name" value="MTHFR"/>
    <property type="match status" value="1"/>
</dbReference>
<organism evidence="10 11">
    <name type="scientific">Taurinivorans muris</name>
    <dbReference type="NCBI Taxonomy" id="2787751"/>
    <lineage>
        <taxon>Bacteria</taxon>
        <taxon>Pseudomonadati</taxon>
        <taxon>Thermodesulfobacteriota</taxon>
        <taxon>Desulfovibrionia</taxon>
        <taxon>Desulfovibrionales</taxon>
        <taxon>Desulfovibrionaceae</taxon>
        <taxon>Taurinivorans</taxon>
    </lineage>
</organism>
<dbReference type="PANTHER" id="PTHR45754:SF3">
    <property type="entry name" value="METHYLENETETRAHYDROFOLATE REDUCTASE (NADPH)"/>
    <property type="match status" value="1"/>
</dbReference>
<comment type="similarity">
    <text evidence="3 9">Belongs to the methylenetetrahydrofolate reductase family.</text>
</comment>
<evidence type="ECO:0000313" key="10">
    <source>
        <dbReference type="EMBL" id="UWX05506.1"/>
    </source>
</evidence>
<evidence type="ECO:0000256" key="2">
    <source>
        <dbReference type="ARBA" id="ARBA00004777"/>
    </source>
</evidence>
<evidence type="ECO:0000256" key="4">
    <source>
        <dbReference type="ARBA" id="ARBA00022630"/>
    </source>
</evidence>
<proteinExistence type="inferred from homology"/>
<comment type="pathway">
    <text evidence="7">Amino-acid biosynthesis; L-methionine biosynthesis via de novo pathway.</text>
</comment>
<dbReference type="PANTHER" id="PTHR45754">
    <property type="entry name" value="METHYLENETETRAHYDROFOLATE REDUCTASE"/>
    <property type="match status" value="1"/>
</dbReference>
<evidence type="ECO:0000256" key="5">
    <source>
        <dbReference type="ARBA" id="ARBA00022827"/>
    </source>
</evidence>
<dbReference type="Proteomes" id="UP001058120">
    <property type="component" value="Chromosome"/>
</dbReference>
<reference evidence="10" key="1">
    <citation type="submission" date="2020-12" db="EMBL/GenBank/DDBJ databases">
        <title>Taurinivorans muris gen. nov., sp. nov., fundamental and realized metabolic niche of a ubiquitous sulfidogenic bacterium in the murine intestine.</title>
        <authorList>
            <person name="Ye H."/>
            <person name="Hanson B.T."/>
            <person name="Loy A."/>
        </authorList>
    </citation>
    <scope>NUCLEOTIDE SEQUENCE</scope>
    <source>
        <strain evidence="10">LT0009</strain>
    </source>
</reference>
<accession>A0ABY5Y126</accession>
<evidence type="ECO:0000256" key="3">
    <source>
        <dbReference type="ARBA" id="ARBA00006743"/>
    </source>
</evidence>
<evidence type="ECO:0000256" key="6">
    <source>
        <dbReference type="ARBA" id="ARBA00023002"/>
    </source>
</evidence>
<comment type="pathway">
    <text evidence="2 9">One-carbon metabolism; tetrahydrofolate interconversion.</text>
</comment>
<keyword evidence="4 9" id="KW-0285">Flavoprotein</keyword>
<dbReference type="InterPro" id="IPR029041">
    <property type="entry name" value="FAD-linked_oxidoreductase-like"/>
</dbReference>
<dbReference type="Gene3D" id="3.20.20.220">
    <property type="match status" value="1"/>
</dbReference>
<gene>
    <name evidence="10" type="ORF">JBF11_08670</name>
</gene>
<evidence type="ECO:0000256" key="9">
    <source>
        <dbReference type="RuleBase" id="RU003862"/>
    </source>
</evidence>
<keyword evidence="6 9" id="KW-0560">Oxidoreductase</keyword>
<keyword evidence="5 9" id="KW-0274">FAD</keyword>
<comment type="catalytic activity">
    <reaction evidence="8">
        <text>(6S)-5-methyl-5,6,7,8-tetrahydrofolate + NAD(+) = (6R)-5,10-methylene-5,6,7,8-tetrahydrofolate + NADH + H(+)</text>
        <dbReference type="Rhea" id="RHEA:19821"/>
        <dbReference type="ChEBI" id="CHEBI:15378"/>
        <dbReference type="ChEBI" id="CHEBI:15636"/>
        <dbReference type="ChEBI" id="CHEBI:18608"/>
        <dbReference type="ChEBI" id="CHEBI:57540"/>
        <dbReference type="ChEBI" id="CHEBI:57945"/>
        <dbReference type="EC" id="1.5.1.54"/>
    </reaction>
    <physiologicalReaction direction="right-to-left" evidence="8">
        <dbReference type="Rhea" id="RHEA:19823"/>
    </physiologicalReaction>
</comment>
<evidence type="ECO:0000256" key="1">
    <source>
        <dbReference type="ARBA" id="ARBA00001974"/>
    </source>
</evidence>
<dbReference type="EMBL" id="CP065938">
    <property type="protein sequence ID" value="UWX05506.1"/>
    <property type="molecule type" value="Genomic_DNA"/>
</dbReference>
<evidence type="ECO:0000313" key="11">
    <source>
        <dbReference type="Proteomes" id="UP001058120"/>
    </source>
</evidence>
<evidence type="ECO:0000256" key="7">
    <source>
        <dbReference type="ARBA" id="ARBA00034478"/>
    </source>
</evidence>
<keyword evidence="11" id="KW-1185">Reference proteome</keyword>
<comment type="cofactor">
    <cofactor evidence="1 9">
        <name>FAD</name>
        <dbReference type="ChEBI" id="CHEBI:57692"/>
    </cofactor>
</comment>
<sequence length="293" mass="32787">MHIGELIKKQEKPFFSVEFFPPKEKEKWNDFFQVVEKIKAINPLFASVTCGAGGSGQDNTVEIASAIKNNHGIECMAHCTCVRSDKAKIDEYLSELRHANIENILALRGDKPKNAEGLVDESLMSHDFKFASDLVGYVRERHKDFDVAVAAYPAPHPESKTFSEDRKFLIEKIRKGANFGITQLFFDSREYLDLQERLKKEGIADCPIIPGILPIQSLASIKHTLSLCGANIPGKFFLALEKAYDEGGNEKVKELGLKYAVDQIRILLDSGAKGIHLYSLNKAELCLQLVDMI</sequence>
<dbReference type="SUPFAM" id="SSF51730">
    <property type="entry name" value="FAD-linked oxidoreductase"/>
    <property type="match status" value="1"/>
</dbReference>
<evidence type="ECO:0000256" key="8">
    <source>
        <dbReference type="ARBA" id="ARBA00048628"/>
    </source>
</evidence>